<dbReference type="CDD" id="cd02440">
    <property type="entry name" value="AdoMet_MTases"/>
    <property type="match status" value="1"/>
</dbReference>
<protein>
    <submittedName>
        <fullName evidence="5">Ribosomal RNA small subunit methyltransferase C</fullName>
        <ecNumber evidence="5">2.1.1.172</ecNumber>
    </submittedName>
</protein>
<dbReference type="PANTHER" id="PTHR47816">
    <property type="entry name" value="RIBOSOMAL RNA SMALL SUBUNIT METHYLTRANSFERASE C"/>
    <property type="match status" value="1"/>
</dbReference>
<sequence length="339" mass="35506">MAHPRFSLALQGADALPASGRVLLTGPRAAADLSIFPKDRTVVVQGFYPDHAALARHGWHVVPSIAEAGDGFAAAVVVLPRARGEARARIAGATAKVVAGGPVWIDGQKTDGVDSMIRDIRSRVAISAPLAKAHGKIFRFAAGPEFDDWMATPLCPAPGFTTMPGVFAADRPDRGSELLAAALPGDLSGHVVELGAGWGFLATAILARPDVMSLDLIEADHAALECARANVTDPRAHFHWADATLFKSDGRPATVVTNPPFHVGRAADPALGAAFIAAAAEMLAPQGRLYLVANRHLPYEAVLRANFREVAEIGGDSGFKIFAAARPVAVAPATARPRR</sequence>
<organism evidence="5 6">
    <name type="scientific">Albidovulum aquaemixtae</name>
    <dbReference type="NCBI Taxonomy" id="1542388"/>
    <lineage>
        <taxon>Bacteria</taxon>
        <taxon>Pseudomonadati</taxon>
        <taxon>Pseudomonadota</taxon>
        <taxon>Alphaproteobacteria</taxon>
        <taxon>Rhodobacterales</taxon>
        <taxon>Paracoccaceae</taxon>
        <taxon>Albidovulum</taxon>
    </lineage>
</organism>
<dbReference type="GO" id="GO:0052914">
    <property type="term" value="F:16S rRNA (guanine(1207)-N(2))-methyltransferase activity"/>
    <property type="evidence" value="ECO:0007669"/>
    <property type="project" value="UniProtKB-EC"/>
</dbReference>
<dbReference type="EMBL" id="OMOQ01000005">
    <property type="protein sequence ID" value="SPH24863.1"/>
    <property type="molecule type" value="Genomic_DNA"/>
</dbReference>
<feature type="domain" description="Methyltransferase small" evidence="4">
    <location>
        <begin position="160"/>
        <end position="322"/>
    </location>
</feature>
<gene>
    <name evidence="5" type="primary">rsmC</name>
    <name evidence="5" type="ORF">DEA8626_03897</name>
</gene>
<dbReference type="InterPro" id="IPR046977">
    <property type="entry name" value="RsmC/RlmG"/>
</dbReference>
<dbReference type="EC" id="2.1.1.172" evidence="5"/>
<dbReference type="RefSeq" id="WP_108854867.1">
    <property type="nucleotide sequence ID" value="NZ_OMOQ01000005.1"/>
</dbReference>
<dbReference type="PANTHER" id="PTHR47816:SF4">
    <property type="entry name" value="RIBOSOMAL RNA SMALL SUBUNIT METHYLTRANSFERASE C"/>
    <property type="match status" value="1"/>
</dbReference>
<dbReference type="InterPro" id="IPR029063">
    <property type="entry name" value="SAM-dependent_MTases_sf"/>
</dbReference>
<dbReference type="InterPro" id="IPR007848">
    <property type="entry name" value="Small_mtfrase_dom"/>
</dbReference>
<dbReference type="Proteomes" id="UP000244924">
    <property type="component" value="Unassembled WGS sequence"/>
</dbReference>
<dbReference type="OrthoDB" id="9816072at2"/>
<evidence type="ECO:0000259" key="4">
    <source>
        <dbReference type="Pfam" id="PF05175"/>
    </source>
</evidence>
<proteinExistence type="predicted"/>
<keyword evidence="1 5" id="KW-0489">Methyltransferase</keyword>
<keyword evidence="2 5" id="KW-0808">Transferase</keyword>
<name>A0A2R8BNF6_9RHOB</name>
<dbReference type="AlphaFoldDB" id="A0A2R8BNF6"/>
<evidence type="ECO:0000313" key="6">
    <source>
        <dbReference type="Proteomes" id="UP000244924"/>
    </source>
</evidence>
<reference evidence="5 6" key="1">
    <citation type="submission" date="2018-03" db="EMBL/GenBank/DDBJ databases">
        <authorList>
            <person name="Keele B.F."/>
        </authorList>
    </citation>
    <scope>NUCLEOTIDE SEQUENCE [LARGE SCALE GENOMIC DNA]</scope>
    <source>
        <strain evidence="5 6">CECT 8626</strain>
    </source>
</reference>
<evidence type="ECO:0000256" key="2">
    <source>
        <dbReference type="ARBA" id="ARBA00022679"/>
    </source>
</evidence>
<keyword evidence="6" id="KW-1185">Reference proteome</keyword>
<accession>A0A2R8BNF6</accession>
<dbReference type="Pfam" id="PF05175">
    <property type="entry name" value="MTS"/>
    <property type="match status" value="1"/>
</dbReference>
<evidence type="ECO:0000256" key="1">
    <source>
        <dbReference type="ARBA" id="ARBA00022603"/>
    </source>
</evidence>
<evidence type="ECO:0000313" key="5">
    <source>
        <dbReference type="EMBL" id="SPH24863.1"/>
    </source>
</evidence>
<dbReference type="Gene3D" id="3.40.50.150">
    <property type="entry name" value="Vaccinia Virus protein VP39"/>
    <property type="match status" value="2"/>
</dbReference>
<dbReference type="SUPFAM" id="SSF53335">
    <property type="entry name" value="S-adenosyl-L-methionine-dependent methyltransferases"/>
    <property type="match status" value="1"/>
</dbReference>
<keyword evidence="3" id="KW-0949">S-adenosyl-L-methionine</keyword>
<evidence type="ECO:0000256" key="3">
    <source>
        <dbReference type="ARBA" id="ARBA00022691"/>
    </source>
</evidence>